<evidence type="ECO:0000256" key="5">
    <source>
        <dbReference type="PIRSR" id="PIRSR639126-1"/>
    </source>
</evidence>
<proteinExistence type="inferred from homology"/>
<dbReference type="EC" id="4.3.2.8" evidence="6"/>
<reference evidence="8" key="1">
    <citation type="submission" date="2016-05" db="EMBL/GenBank/DDBJ databases">
        <authorList>
            <person name="Lavstsen T."/>
            <person name="Jespersen J.S."/>
        </authorList>
    </citation>
    <scope>NUCLEOTIDE SEQUENCE</scope>
    <source>
        <tissue evidence="8">Brain</tissue>
    </source>
</reference>
<dbReference type="InterPro" id="IPR009288">
    <property type="entry name" value="AIG2-like_dom"/>
</dbReference>
<dbReference type="InterPro" id="IPR013024">
    <property type="entry name" value="GGCT-like"/>
</dbReference>
<comment type="similarity">
    <text evidence="2 6">Belongs to the gamma-glutamylcyclotransferase family.</text>
</comment>
<evidence type="ECO:0000256" key="2">
    <source>
        <dbReference type="ARBA" id="ARBA00008861"/>
    </source>
</evidence>
<evidence type="ECO:0000313" key="8">
    <source>
        <dbReference type="EMBL" id="SBR57707.1"/>
    </source>
</evidence>
<comment type="function">
    <text evidence="4">May contribute to degradation of proteins cross-linked by transglutaminases by degrading the cross-link between a lysine and a glutamic acid residue. Catalyzes the formation of 5-oxo-L-proline from L-gamma-glutamyl-L-epsilon-lysine.</text>
</comment>
<evidence type="ECO:0000259" key="7">
    <source>
        <dbReference type="Pfam" id="PF06094"/>
    </source>
</evidence>
<protein>
    <recommendedName>
        <fullName evidence="6">Gamma-glutamylaminecyclotransferase</fullName>
        <ecNumber evidence="6">4.3.2.8</ecNumber>
    </recommendedName>
</protein>
<dbReference type="FunFam" id="3.10.490.10:FF:000008">
    <property type="entry name" value="Gamma-glutamylaminecyclotransferase A"/>
    <property type="match status" value="1"/>
</dbReference>
<dbReference type="EMBL" id="HAEF01016548">
    <property type="protein sequence ID" value="SBR57707.1"/>
    <property type="molecule type" value="Transcribed_RNA"/>
</dbReference>
<gene>
    <name evidence="8" type="primary">GGACT</name>
</gene>
<dbReference type="PANTHER" id="PTHR12510:SF4">
    <property type="entry name" value="GAMMA-GLUTAMYLAMINECYCLOTRANSFERASE"/>
    <property type="match status" value="1"/>
</dbReference>
<name>A0A1A8MLT9_9TELE</name>
<dbReference type="Gene3D" id="3.10.490.10">
    <property type="entry name" value="Gamma-glutamyl cyclotransferase-like"/>
    <property type="match status" value="1"/>
</dbReference>
<dbReference type="SUPFAM" id="SSF110857">
    <property type="entry name" value="Gamma-glutamyl cyclotransferase-like"/>
    <property type="match status" value="1"/>
</dbReference>
<evidence type="ECO:0000256" key="6">
    <source>
        <dbReference type="RuleBase" id="RU367036"/>
    </source>
</evidence>
<feature type="domain" description="Gamma-glutamylcyclotransferase AIG2-like" evidence="7">
    <location>
        <begin position="33"/>
        <end position="165"/>
    </location>
</feature>
<evidence type="ECO:0000256" key="1">
    <source>
        <dbReference type="ARBA" id="ARBA00001684"/>
    </source>
</evidence>
<feature type="active site" description="Proton acceptor" evidence="5">
    <location>
        <position position="111"/>
    </location>
</feature>
<dbReference type="EMBL" id="HAEG01010181">
    <property type="protein sequence ID" value="SBR86456.1"/>
    <property type="molecule type" value="Transcribed_RNA"/>
</dbReference>
<dbReference type="GO" id="GO:0042219">
    <property type="term" value="P:modified amino acid catabolic process"/>
    <property type="evidence" value="ECO:0007669"/>
    <property type="project" value="UniProtKB-UniRule"/>
</dbReference>
<dbReference type="InterPro" id="IPR039126">
    <property type="entry name" value="GGACT"/>
</dbReference>
<dbReference type="CDD" id="cd06661">
    <property type="entry name" value="GGCT_like"/>
    <property type="match status" value="1"/>
</dbReference>
<dbReference type="Pfam" id="PF06094">
    <property type="entry name" value="GGACT"/>
    <property type="match status" value="1"/>
</dbReference>
<dbReference type="GO" id="GO:0061929">
    <property type="term" value="F:gamma-glutamylaminecyclotransferase activity"/>
    <property type="evidence" value="ECO:0007669"/>
    <property type="project" value="UniProtKB-UniRule"/>
</dbReference>
<evidence type="ECO:0000256" key="3">
    <source>
        <dbReference type="ARBA" id="ARBA00023239"/>
    </source>
</evidence>
<comment type="catalytic activity">
    <reaction evidence="1 6">
        <text>epsilon-(gamma-L-glutamyl)-L-lysine = 5-oxo-L-proline + L-lysine</text>
        <dbReference type="Rhea" id="RHEA:16961"/>
        <dbReference type="ChEBI" id="CHEBI:32551"/>
        <dbReference type="ChEBI" id="CHEBI:58402"/>
        <dbReference type="ChEBI" id="CHEBI:133752"/>
        <dbReference type="EC" id="4.3.2.8"/>
    </reaction>
</comment>
<organism evidence="8">
    <name type="scientific">Nothobranchius pienaari</name>
    <dbReference type="NCBI Taxonomy" id="704102"/>
    <lineage>
        <taxon>Eukaryota</taxon>
        <taxon>Metazoa</taxon>
        <taxon>Chordata</taxon>
        <taxon>Craniata</taxon>
        <taxon>Vertebrata</taxon>
        <taxon>Euteleostomi</taxon>
        <taxon>Actinopterygii</taxon>
        <taxon>Neopterygii</taxon>
        <taxon>Teleostei</taxon>
        <taxon>Neoteleostei</taxon>
        <taxon>Acanthomorphata</taxon>
        <taxon>Ovalentaria</taxon>
        <taxon>Atherinomorphae</taxon>
        <taxon>Cyprinodontiformes</taxon>
        <taxon>Nothobranchiidae</taxon>
        <taxon>Nothobranchius</taxon>
    </lineage>
</organism>
<sequence length="182" mass="21197">MSVASRRLWVYMSMVLTSDLFLIQVRSALMARVFVYGSLKKGQPNYRYVLDRNNGKAEFLGTVVTTQRYPLVIATKYNIPFLLNLPGKGQRVHGELYQVDTKMLKYLDDFECIPTQYQRTVVDLEIKEWAGNREEKPPGSQTEAFVYSTTTYQPDWLSLPTYENYDAYGDHGLKFTLREDRH</sequence>
<keyword evidence="3 6" id="KW-0456">Lyase</keyword>
<reference evidence="8" key="2">
    <citation type="submission" date="2016-06" db="EMBL/GenBank/DDBJ databases">
        <title>The genome of a short-lived fish provides insights into sex chromosome evolution and the genetic control of aging.</title>
        <authorList>
            <person name="Reichwald K."/>
            <person name="Felder M."/>
            <person name="Petzold A."/>
            <person name="Koch P."/>
            <person name="Groth M."/>
            <person name="Platzer M."/>
        </authorList>
    </citation>
    <scope>NUCLEOTIDE SEQUENCE</scope>
    <source>
        <tissue evidence="8">Brain</tissue>
    </source>
</reference>
<evidence type="ECO:0000256" key="4">
    <source>
        <dbReference type="ARBA" id="ARBA00057733"/>
    </source>
</evidence>
<dbReference type="AlphaFoldDB" id="A0A1A8MLT9"/>
<keyword evidence="8" id="KW-0808">Transferase</keyword>
<dbReference type="PANTHER" id="PTHR12510">
    <property type="entry name" value="TROPONIN C-AKIN-1 PROTEIN"/>
    <property type="match status" value="1"/>
</dbReference>
<dbReference type="GO" id="GO:0016740">
    <property type="term" value="F:transferase activity"/>
    <property type="evidence" value="ECO:0007669"/>
    <property type="project" value="UniProtKB-KW"/>
</dbReference>
<dbReference type="InterPro" id="IPR036568">
    <property type="entry name" value="GGCT-like_sf"/>
</dbReference>
<accession>A0A1A8MLT9</accession>
<dbReference type="GO" id="GO:0005829">
    <property type="term" value="C:cytosol"/>
    <property type="evidence" value="ECO:0007669"/>
    <property type="project" value="TreeGrafter"/>
</dbReference>